<feature type="domain" description="Conserved oligomeric Golgi complex subunit 5 N-terminal" evidence="5">
    <location>
        <begin position="42"/>
        <end position="146"/>
    </location>
</feature>
<dbReference type="EMBL" id="JAZDUA010000197">
    <property type="protein sequence ID" value="KAK7864673.1"/>
    <property type="molecule type" value="Genomic_DNA"/>
</dbReference>
<accession>A0AAN9Z1N2</accession>
<evidence type="ECO:0000256" key="2">
    <source>
        <dbReference type="ARBA" id="ARBA00020974"/>
    </source>
</evidence>
<proteinExistence type="predicted"/>
<dbReference type="GO" id="GO:0000139">
    <property type="term" value="C:Golgi membrane"/>
    <property type="evidence" value="ECO:0007669"/>
    <property type="project" value="UniProtKB-SubCell"/>
</dbReference>
<dbReference type="EMBL" id="JAZDUA010000294">
    <property type="protein sequence ID" value="KAK7861910.1"/>
    <property type="molecule type" value="Genomic_DNA"/>
</dbReference>
<reference evidence="8 9" key="1">
    <citation type="submission" date="2024-03" db="EMBL/GenBank/DDBJ databases">
        <title>The genome assembly and annotation of the cricket Gryllus longicercus Weissman &amp; Gray.</title>
        <authorList>
            <person name="Szrajer S."/>
            <person name="Gray D."/>
            <person name="Ylla G."/>
        </authorList>
    </citation>
    <scope>NUCLEOTIDE SEQUENCE [LARGE SCALE GENOMIC DNA]</scope>
    <source>
        <strain evidence="8">DAG 2021-001</strain>
        <tissue evidence="8">Whole body minus gut</tissue>
    </source>
</reference>
<keyword evidence="3" id="KW-0333">Golgi apparatus</keyword>
<dbReference type="GO" id="GO:0006891">
    <property type="term" value="P:intra-Golgi vesicle-mediated transport"/>
    <property type="evidence" value="ECO:0007669"/>
    <property type="project" value="InterPro"/>
</dbReference>
<evidence type="ECO:0000256" key="4">
    <source>
        <dbReference type="ARBA" id="ARBA00023136"/>
    </source>
</evidence>
<dbReference type="PANTHER" id="PTHR13228:SF3">
    <property type="entry name" value="CONSERVED OLIGOMERIC GOLGI COMPLEX SUBUNIT 5"/>
    <property type="match status" value="1"/>
</dbReference>
<dbReference type="InterPro" id="IPR019465">
    <property type="entry name" value="Cog5"/>
</dbReference>
<keyword evidence="4" id="KW-0472">Membrane</keyword>
<evidence type="ECO:0000313" key="7">
    <source>
        <dbReference type="EMBL" id="KAK7861910.1"/>
    </source>
</evidence>
<evidence type="ECO:0000259" key="6">
    <source>
        <dbReference type="Pfam" id="PF20649"/>
    </source>
</evidence>
<dbReference type="AlphaFoldDB" id="A0AAN9Z1N2"/>
<sequence>MPGVSAMAESDVWELLNNDDFLRQFVSKEPKPDSSLAAVSQGLAVAEQIKKLTEVIVLLDKELQKQVLENHEDLLSQATWVEKLEGVLSSMLSHVQCLLSAVERLRGKIVEPFDKIAMQTLMLSRLHATSDLLRRVARIQHVCKRLNTLMHDIGTGNTSDLVKAAQSLYELNQLAEDVDLSGLEVLEEDERSIRIHKSTVEKRAKSMLNEGLLNQNQSQVMTAVQVFYCMGVLSNVISQVATNAEQQVTKSIKDALDVQFLTQVTTEQSKSRGAPGRAAMPSLGNLSMFRSRLWSSLENLFESSIYKHCVQIALLERTLSKKTRDSLSMSNQHSTYLDLLPGNTQNLATNLWNNITTLLAKQLVLASQSTSFLKQTLEGEYPKFLRLYLDLCKKLQAAEQSAEQVECIDTKNCSEGTENTIFCLNREVVIPFENAYLSCSVSRLLDPVNLMFSGENVPSHEEVDSLIRTITSELSVSLVDANLSRTVARNINKTVRLFCLKCEQMVVTGGEATQVIDASTAGQVMNVSIANLLHYLNGQVKRVITNMKNSLPPETMTIVQEALVNTENLIRSIVNPLLSSISDAIEAIILTVHNEDYSMMTVTLPSGTTAISRKTDPTCSLYMKELQAFISRSVNNYLSPFLNQEIVSKSSSPVAGRCLELFLRHTSLVRPLGDGGRMKLAADFAQMELAVTPLCRQVAELGQAYKTLRAFRPLLFMTPEHVASCSAVGEVIPYSLVLLSLFSRGPPELPSPHQSANWSISRFSQWMDSHPSEQERLEIMSGALQRYQQTIRQRGETKFHDVYPVMIDILERGMGKASATCLS</sequence>
<dbReference type="InterPro" id="IPR048485">
    <property type="entry name" value="COG5_helical"/>
</dbReference>
<evidence type="ECO:0000259" key="5">
    <source>
        <dbReference type="Pfam" id="PF10392"/>
    </source>
</evidence>
<dbReference type="Pfam" id="PF20649">
    <property type="entry name" value="COG5_C"/>
    <property type="match status" value="1"/>
</dbReference>
<organism evidence="8 9">
    <name type="scientific">Gryllus longicercus</name>
    <dbReference type="NCBI Taxonomy" id="2509291"/>
    <lineage>
        <taxon>Eukaryota</taxon>
        <taxon>Metazoa</taxon>
        <taxon>Ecdysozoa</taxon>
        <taxon>Arthropoda</taxon>
        <taxon>Hexapoda</taxon>
        <taxon>Insecta</taxon>
        <taxon>Pterygota</taxon>
        <taxon>Neoptera</taxon>
        <taxon>Polyneoptera</taxon>
        <taxon>Orthoptera</taxon>
        <taxon>Ensifera</taxon>
        <taxon>Gryllidea</taxon>
        <taxon>Grylloidea</taxon>
        <taxon>Gryllidae</taxon>
        <taxon>Gryllinae</taxon>
        <taxon>Gryllus</taxon>
    </lineage>
</organism>
<evidence type="ECO:0000313" key="8">
    <source>
        <dbReference type="EMBL" id="KAK7864673.1"/>
    </source>
</evidence>
<evidence type="ECO:0000256" key="3">
    <source>
        <dbReference type="ARBA" id="ARBA00023034"/>
    </source>
</evidence>
<dbReference type="InterPro" id="IPR049176">
    <property type="entry name" value="COG5_N"/>
</dbReference>
<protein>
    <recommendedName>
        <fullName evidence="2">Conserved oligomeric Golgi complex subunit 5</fullName>
    </recommendedName>
</protein>
<dbReference type="GO" id="GO:0017119">
    <property type="term" value="C:Golgi transport complex"/>
    <property type="evidence" value="ECO:0007669"/>
    <property type="project" value="InterPro"/>
</dbReference>
<evidence type="ECO:0000313" key="9">
    <source>
        <dbReference type="Proteomes" id="UP001378592"/>
    </source>
</evidence>
<comment type="subcellular location">
    <subcellularLocation>
        <location evidence="1">Golgi apparatus membrane</location>
        <topology evidence="1">Peripheral membrane protein</topology>
    </subcellularLocation>
</comment>
<dbReference type="Pfam" id="PF10392">
    <property type="entry name" value="COG5_N"/>
    <property type="match status" value="1"/>
</dbReference>
<feature type="domain" description="Conserved oligomeric Golgi complex subunit 5 helical" evidence="6">
    <location>
        <begin position="180"/>
        <end position="391"/>
    </location>
</feature>
<name>A0AAN9Z1N2_9ORTH</name>
<evidence type="ECO:0000256" key="1">
    <source>
        <dbReference type="ARBA" id="ARBA00004395"/>
    </source>
</evidence>
<dbReference type="PANTHER" id="PTHR13228">
    <property type="entry name" value="CONSERVED OLIGOMERIC GOLGI COMPLEX COMPONENT 5"/>
    <property type="match status" value="1"/>
</dbReference>
<keyword evidence="9" id="KW-1185">Reference proteome</keyword>
<dbReference type="Proteomes" id="UP001378592">
    <property type="component" value="Unassembled WGS sequence"/>
</dbReference>
<comment type="caution">
    <text evidence="8">The sequence shown here is derived from an EMBL/GenBank/DDBJ whole genome shotgun (WGS) entry which is preliminary data.</text>
</comment>
<gene>
    <name evidence="7" type="ORF">R5R35_010808</name>
    <name evidence="8" type="ORF">R5R35_010941</name>
</gene>